<dbReference type="HOGENOM" id="CLU_136034_4_0_9"/>
<proteinExistence type="predicted"/>
<dbReference type="Pfam" id="PF01476">
    <property type="entry name" value="LysM"/>
    <property type="match status" value="1"/>
</dbReference>
<organism evidence="2 3">
    <name type="scientific">Anoxybacillus flavithermus (strain DSM 21510 / WK1)</name>
    <dbReference type="NCBI Taxonomy" id="491915"/>
    <lineage>
        <taxon>Bacteria</taxon>
        <taxon>Bacillati</taxon>
        <taxon>Bacillota</taxon>
        <taxon>Bacilli</taxon>
        <taxon>Bacillales</taxon>
        <taxon>Anoxybacillaceae</taxon>
        <taxon>Anoxybacillus</taxon>
    </lineage>
</organism>
<dbReference type="InterPro" id="IPR018392">
    <property type="entry name" value="LysM"/>
</dbReference>
<sequence length="101" mass="11908">MMSKIHYVIMILFSFLFVWAFVHVTQSVDKEKYVEITVSAGDTLWELAEQYKHEHQLSRQQFIEWVMKVNKRSDDRLIVGEKIVIPVLKSNSENQLVANKP</sequence>
<name>B7GI89_ANOFW</name>
<evidence type="ECO:0000313" key="2">
    <source>
        <dbReference type="EMBL" id="ACJ33871.1"/>
    </source>
</evidence>
<dbReference type="SMART" id="SM00257">
    <property type="entry name" value="LysM"/>
    <property type="match status" value="1"/>
</dbReference>
<dbReference type="Proteomes" id="UP000000742">
    <property type="component" value="Chromosome"/>
</dbReference>
<dbReference type="CDD" id="cd00118">
    <property type="entry name" value="LysM"/>
    <property type="match status" value="1"/>
</dbReference>
<accession>B7GI89</accession>
<dbReference type="eggNOG" id="COG1388">
    <property type="taxonomic scope" value="Bacteria"/>
</dbReference>
<dbReference type="SUPFAM" id="SSF54106">
    <property type="entry name" value="LysM domain"/>
    <property type="match status" value="1"/>
</dbReference>
<dbReference type="NCBIfam" id="NF010723">
    <property type="entry name" value="PRK14125.1"/>
    <property type="match status" value="1"/>
</dbReference>
<reference evidence="2 3" key="1">
    <citation type="journal article" date="2008" name="Genome Biol.">
        <title>Encapsulated in silica: genome, proteome and physiology of the thermophilic bacterium Anoxybacillus flavithermus WK1.</title>
        <authorList>
            <person name="Saw J.H."/>
            <person name="Mountain B.W."/>
            <person name="Feng L."/>
            <person name="Omelchenko M.V."/>
            <person name="Hou S."/>
            <person name="Saito J.A."/>
            <person name="Stott M.B."/>
            <person name="Li D."/>
            <person name="Zhao G."/>
            <person name="Wu J."/>
            <person name="Galperin M.Y."/>
            <person name="Koonin E.V."/>
            <person name="Makarova K.S."/>
            <person name="Wolf Y.I."/>
            <person name="Rigden D.J."/>
            <person name="Dunfield P.F."/>
            <person name="Wang L."/>
            <person name="Alam M."/>
        </authorList>
    </citation>
    <scope>NUCLEOTIDE SEQUENCE [LARGE SCALE GENOMIC DNA]</scope>
    <source>
        <strain evidence="3">DSM 21510 / WK1</strain>
    </source>
</reference>
<feature type="domain" description="LysM" evidence="1">
    <location>
        <begin position="34"/>
        <end position="85"/>
    </location>
</feature>
<dbReference type="STRING" id="491915.Aflv_1505"/>
<evidence type="ECO:0000259" key="1">
    <source>
        <dbReference type="PROSITE" id="PS51782"/>
    </source>
</evidence>
<dbReference type="AlphaFoldDB" id="B7GI89"/>
<gene>
    <name evidence="2" type="ordered locus">Aflv_1505</name>
</gene>
<dbReference type="KEGG" id="afl:Aflv_1505"/>
<dbReference type="Gene3D" id="3.10.350.10">
    <property type="entry name" value="LysM domain"/>
    <property type="match status" value="1"/>
</dbReference>
<dbReference type="InterPro" id="IPR036779">
    <property type="entry name" value="LysM_dom_sf"/>
</dbReference>
<evidence type="ECO:0000313" key="3">
    <source>
        <dbReference type="Proteomes" id="UP000000742"/>
    </source>
</evidence>
<dbReference type="PROSITE" id="PS51782">
    <property type="entry name" value="LYSM"/>
    <property type="match status" value="1"/>
</dbReference>
<protein>
    <submittedName>
        <fullName evidence="2">LysM domain protein</fullName>
    </submittedName>
</protein>
<dbReference type="EMBL" id="CP000922">
    <property type="protein sequence ID" value="ACJ33871.1"/>
    <property type="molecule type" value="Genomic_DNA"/>
</dbReference>